<reference evidence="1" key="1">
    <citation type="submission" date="2013-12" db="EMBL/GenBank/DDBJ databases">
        <title>The Genome Sequence of Aphanomyces astaci APO3.</title>
        <authorList>
            <consortium name="The Broad Institute Genomics Platform"/>
            <person name="Russ C."/>
            <person name="Tyler B."/>
            <person name="van West P."/>
            <person name="Dieguez-Uribeondo J."/>
            <person name="Young S.K."/>
            <person name="Zeng Q."/>
            <person name="Gargeya S."/>
            <person name="Fitzgerald M."/>
            <person name="Abouelleil A."/>
            <person name="Alvarado L."/>
            <person name="Chapman S.B."/>
            <person name="Gainer-Dewar J."/>
            <person name="Goldberg J."/>
            <person name="Griggs A."/>
            <person name="Gujja S."/>
            <person name="Hansen M."/>
            <person name="Howarth C."/>
            <person name="Imamovic A."/>
            <person name="Ireland A."/>
            <person name="Larimer J."/>
            <person name="McCowan C."/>
            <person name="Murphy C."/>
            <person name="Pearson M."/>
            <person name="Poon T.W."/>
            <person name="Priest M."/>
            <person name="Roberts A."/>
            <person name="Saif S."/>
            <person name="Shea T."/>
            <person name="Sykes S."/>
            <person name="Wortman J."/>
            <person name="Nusbaum C."/>
            <person name="Birren B."/>
        </authorList>
    </citation>
    <scope>NUCLEOTIDE SEQUENCE [LARGE SCALE GENOMIC DNA]</scope>
    <source>
        <strain evidence="1">APO3</strain>
    </source>
</reference>
<proteinExistence type="predicted"/>
<name>W4GCJ1_APHAT</name>
<evidence type="ECO:0000313" key="1">
    <source>
        <dbReference type="EMBL" id="ETV76789.1"/>
    </source>
</evidence>
<dbReference type="AlphaFoldDB" id="W4GCJ1"/>
<dbReference type="GeneID" id="20811238"/>
<dbReference type="EMBL" id="KI913135">
    <property type="protein sequence ID" value="ETV76789.1"/>
    <property type="molecule type" value="Genomic_DNA"/>
</dbReference>
<dbReference type="VEuPathDB" id="FungiDB:H257_09242"/>
<accession>W4GCJ1</accession>
<organism evidence="1">
    <name type="scientific">Aphanomyces astaci</name>
    <name type="common">Crayfish plague agent</name>
    <dbReference type="NCBI Taxonomy" id="112090"/>
    <lineage>
        <taxon>Eukaryota</taxon>
        <taxon>Sar</taxon>
        <taxon>Stramenopiles</taxon>
        <taxon>Oomycota</taxon>
        <taxon>Saprolegniomycetes</taxon>
        <taxon>Saprolegniales</taxon>
        <taxon>Verrucalvaceae</taxon>
        <taxon>Aphanomyces</taxon>
    </lineage>
</organism>
<protein>
    <submittedName>
        <fullName evidence="1">Uncharacterized protein</fullName>
    </submittedName>
</protein>
<gene>
    <name evidence="1" type="ORF">H257_09242</name>
</gene>
<dbReference type="RefSeq" id="XP_009833701.1">
    <property type="nucleotide sequence ID" value="XM_009835399.1"/>
</dbReference>
<sequence length="121" mass="13687">MRYGGSNALHAHLFEEPRRCRMLQWGLAIRDLSRRLNFLPLQAVLVESQGGWYLTLVGRKVHCHSCIRCQSLLHCGQAAGDLKKLLVDVNRVLTNVGKTLSNQRHSPLQYGTCWCRCVGNS</sequence>